<name>A0AAE1DG57_9GAST</name>
<accession>A0AAE1DG57</accession>
<dbReference type="Proteomes" id="UP001283361">
    <property type="component" value="Unassembled WGS sequence"/>
</dbReference>
<protein>
    <submittedName>
        <fullName evidence="1">Uncharacterized protein</fullName>
    </submittedName>
</protein>
<reference evidence="1" key="1">
    <citation type="journal article" date="2023" name="G3 (Bethesda)">
        <title>A reference genome for the long-term kleptoplast-retaining sea slug Elysia crispata morphotype clarki.</title>
        <authorList>
            <person name="Eastman K.E."/>
            <person name="Pendleton A.L."/>
            <person name="Shaikh M.A."/>
            <person name="Suttiyut T."/>
            <person name="Ogas R."/>
            <person name="Tomko P."/>
            <person name="Gavelis G."/>
            <person name="Widhalm J.R."/>
            <person name="Wisecaver J.H."/>
        </authorList>
    </citation>
    <scope>NUCLEOTIDE SEQUENCE</scope>
    <source>
        <strain evidence="1">ECLA1</strain>
    </source>
</reference>
<proteinExistence type="predicted"/>
<sequence>MQRPRLRCACYVVESSLPIGSTFTGDATAPTPLCLLCGGKLSSNWIHFYRRCNGPDSAVLAMWWKVLFQLDPLLPEMQRPRLRCACYVVESSLPIGSTFTGDATAPTPLCLLCGGKLSSNWIHFYRRCNGPDSVVLAMWWKALFQLDRCNGPDSVVLAMWWKAFFQFDPLLPEMQRP</sequence>
<organism evidence="1 2">
    <name type="scientific">Elysia crispata</name>
    <name type="common">lettuce slug</name>
    <dbReference type="NCBI Taxonomy" id="231223"/>
    <lineage>
        <taxon>Eukaryota</taxon>
        <taxon>Metazoa</taxon>
        <taxon>Spiralia</taxon>
        <taxon>Lophotrochozoa</taxon>
        <taxon>Mollusca</taxon>
        <taxon>Gastropoda</taxon>
        <taxon>Heterobranchia</taxon>
        <taxon>Euthyneura</taxon>
        <taxon>Panpulmonata</taxon>
        <taxon>Sacoglossa</taxon>
        <taxon>Placobranchoidea</taxon>
        <taxon>Plakobranchidae</taxon>
        <taxon>Elysia</taxon>
    </lineage>
</organism>
<dbReference type="EMBL" id="JAWDGP010003919">
    <property type="protein sequence ID" value="KAK3769454.1"/>
    <property type="molecule type" value="Genomic_DNA"/>
</dbReference>
<evidence type="ECO:0000313" key="1">
    <source>
        <dbReference type="EMBL" id="KAK3769454.1"/>
    </source>
</evidence>
<keyword evidence="2" id="KW-1185">Reference proteome</keyword>
<evidence type="ECO:0000313" key="2">
    <source>
        <dbReference type="Proteomes" id="UP001283361"/>
    </source>
</evidence>
<dbReference type="AlphaFoldDB" id="A0AAE1DG57"/>
<gene>
    <name evidence="1" type="ORF">RRG08_055105</name>
</gene>
<comment type="caution">
    <text evidence="1">The sequence shown here is derived from an EMBL/GenBank/DDBJ whole genome shotgun (WGS) entry which is preliminary data.</text>
</comment>